<keyword evidence="4 6" id="KW-0413">Isomerase</keyword>
<sequence>MIRGRLLNSEIISVLAAMGHTDQLVIADAGLPIPAAVKRIDLALEKGLPSFDATLALIASNMVMEKVILAEEIKENNPEVLKKIKEILNDKKIEIEFVSHEYFKKLSSSSKAIVRTGECTPYANIILQSGVNFEGE</sequence>
<gene>
    <name evidence="6" type="primary">rbsD</name>
    <name evidence="7" type="ORF">SAMN02745120_2385</name>
</gene>
<comment type="catalytic activity">
    <reaction evidence="1 6">
        <text>beta-D-ribopyranose = beta-D-ribofuranose</text>
        <dbReference type="Rhea" id="RHEA:25432"/>
        <dbReference type="ChEBI" id="CHEBI:27476"/>
        <dbReference type="ChEBI" id="CHEBI:47002"/>
        <dbReference type="EC" id="5.4.99.62"/>
    </reaction>
</comment>
<name>A0A1T5CVL0_9FIRM</name>
<dbReference type="AlphaFoldDB" id="A0A1T5CVL0"/>
<comment type="subcellular location">
    <subcellularLocation>
        <location evidence="6">Cytoplasm</location>
    </subcellularLocation>
</comment>
<dbReference type="PANTHER" id="PTHR37831:SF1">
    <property type="entry name" value="D-RIBOSE PYRANASE"/>
    <property type="match status" value="1"/>
</dbReference>
<dbReference type="GO" id="GO:0048029">
    <property type="term" value="F:monosaccharide binding"/>
    <property type="evidence" value="ECO:0007669"/>
    <property type="project" value="InterPro"/>
</dbReference>
<proteinExistence type="inferred from homology"/>
<evidence type="ECO:0000313" key="8">
    <source>
        <dbReference type="Proteomes" id="UP000243406"/>
    </source>
</evidence>
<comment type="function">
    <text evidence="6">Catalyzes the interconversion of beta-pyran and beta-furan forms of D-ribose.</text>
</comment>
<comment type="pathway">
    <text evidence="6">Carbohydrate metabolism; D-ribose degradation; D-ribose 5-phosphate from beta-D-ribopyranose: step 1/2.</text>
</comment>
<evidence type="ECO:0000313" key="7">
    <source>
        <dbReference type="EMBL" id="SKB63376.1"/>
    </source>
</evidence>
<keyword evidence="8" id="KW-1185">Reference proteome</keyword>
<dbReference type="Pfam" id="PF05025">
    <property type="entry name" value="RbsD_FucU"/>
    <property type="match status" value="1"/>
</dbReference>
<organism evidence="7 8">
    <name type="scientific">Acetoanaerobium noterae</name>
    <dbReference type="NCBI Taxonomy" id="745369"/>
    <lineage>
        <taxon>Bacteria</taxon>
        <taxon>Bacillati</taxon>
        <taxon>Bacillota</taxon>
        <taxon>Clostridia</taxon>
        <taxon>Peptostreptococcales</taxon>
        <taxon>Filifactoraceae</taxon>
        <taxon>Acetoanaerobium</taxon>
    </lineage>
</organism>
<dbReference type="InterPro" id="IPR023750">
    <property type="entry name" value="RbsD-like_sf"/>
</dbReference>
<comment type="similarity">
    <text evidence="6">Belongs to the RbsD / FucU family. RbsD subfamily.</text>
</comment>
<dbReference type="PANTHER" id="PTHR37831">
    <property type="entry name" value="D-RIBOSE PYRANASE"/>
    <property type="match status" value="1"/>
</dbReference>
<dbReference type="GO" id="GO:0019303">
    <property type="term" value="P:D-ribose catabolic process"/>
    <property type="evidence" value="ECO:0007669"/>
    <property type="project" value="UniProtKB-UniRule"/>
</dbReference>
<evidence type="ECO:0000256" key="3">
    <source>
        <dbReference type="ARBA" id="ARBA00022490"/>
    </source>
</evidence>
<evidence type="ECO:0000256" key="4">
    <source>
        <dbReference type="ARBA" id="ARBA00023235"/>
    </source>
</evidence>
<dbReference type="SUPFAM" id="SSF102546">
    <property type="entry name" value="RbsD-like"/>
    <property type="match status" value="1"/>
</dbReference>
<dbReference type="InterPro" id="IPR023064">
    <property type="entry name" value="D-ribose_pyranase"/>
</dbReference>
<evidence type="ECO:0000256" key="2">
    <source>
        <dbReference type="ARBA" id="ARBA00012862"/>
    </source>
</evidence>
<dbReference type="Gene3D" id="3.40.1650.10">
    <property type="entry name" value="RbsD-like domain"/>
    <property type="match status" value="1"/>
</dbReference>
<keyword evidence="3 6" id="KW-0963">Cytoplasm</keyword>
<evidence type="ECO:0000256" key="5">
    <source>
        <dbReference type="ARBA" id="ARBA00023277"/>
    </source>
</evidence>
<feature type="binding site" evidence="6">
    <location>
        <position position="100"/>
    </location>
    <ligand>
        <name>substrate</name>
    </ligand>
</feature>
<protein>
    <recommendedName>
        <fullName evidence="2 6">D-ribose pyranase</fullName>
        <ecNumber evidence="2 6">5.4.99.62</ecNumber>
    </recommendedName>
</protein>
<reference evidence="8" key="1">
    <citation type="submission" date="2017-02" db="EMBL/GenBank/DDBJ databases">
        <authorList>
            <person name="Varghese N."/>
            <person name="Submissions S."/>
        </authorList>
    </citation>
    <scope>NUCLEOTIDE SEQUENCE [LARGE SCALE GENOMIC DNA]</scope>
    <source>
        <strain evidence="8">ATCC 35199</strain>
    </source>
</reference>
<evidence type="ECO:0000256" key="6">
    <source>
        <dbReference type="HAMAP-Rule" id="MF_01661"/>
    </source>
</evidence>
<evidence type="ECO:0000256" key="1">
    <source>
        <dbReference type="ARBA" id="ARBA00000223"/>
    </source>
</evidence>
<feature type="binding site" evidence="6">
    <location>
        <begin position="122"/>
        <end position="124"/>
    </location>
    <ligand>
        <name>substrate</name>
    </ligand>
</feature>
<dbReference type="EMBL" id="FUYN01000006">
    <property type="protein sequence ID" value="SKB63376.1"/>
    <property type="molecule type" value="Genomic_DNA"/>
</dbReference>
<dbReference type="InterPro" id="IPR007721">
    <property type="entry name" value="RbsD_FucU"/>
</dbReference>
<dbReference type="HAMAP" id="MF_01661">
    <property type="entry name" value="D_rib_pyranase"/>
    <property type="match status" value="1"/>
</dbReference>
<dbReference type="EC" id="5.4.99.62" evidence="2 6"/>
<feature type="binding site" evidence="6">
    <location>
        <position position="28"/>
    </location>
    <ligand>
        <name>substrate</name>
    </ligand>
</feature>
<feature type="active site" description="Proton donor" evidence="6">
    <location>
        <position position="20"/>
    </location>
</feature>
<dbReference type="GO" id="GO:0062193">
    <property type="term" value="F:D-ribose pyranase activity"/>
    <property type="evidence" value="ECO:0007669"/>
    <property type="project" value="UniProtKB-EC"/>
</dbReference>
<comment type="subunit">
    <text evidence="6">Homodecamer.</text>
</comment>
<accession>A0A1T5CVL0</accession>
<dbReference type="GO" id="GO:0005829">
    <property type="term" value="C:cytosol"/>
    <property type="evidence" value="ECO:0007669"/>
    <property type="project" value="TreeGrafter"/>
</dbReference>
<dbReference type="OrthoDB" id="9805009at2"/>
<dbReference type="UniPathway" id="UPA00916">
    <property type="reaction ID" value="UER00888"/>
</dbReference>
<dbReference type="NCBIfam" id="NF008761">
    <property type="entry name" value="PRK11797.1"/>
    <property type="match status" value="1"/>
</dbReference>
<dbReference type="RefSeq" id="WP_079590169.1">
    <property type="nucleotide sequence ID" value="NZ_CP154629.1"/>
</dbReference>
<dbReference type="Proteomes" id="UP000243406">
    <property type="component" value="Unassembled WGS sequence"/>
</dbReference>
<dbReference type="GO" id="GO:0016872">
    <property type="term" value="F:intramolecular lyase activity"/>
    <property type="evidence" value="ECO:0007669"/>
    <property type="project" value="UniProtKB-UniRule"/>
</dbReference>
<keyword evidence="5 6" id="KW-0119">Carbohydrate metabolism</keyword>